<dbReference type="PROSITE" id="PS50885">
    <property type="entry name" value="HAMP"/>
    <property type="match status" value="1"/>
</dbReference>
<sequence length="564" mass="61693">MKVSIKQKLISSFLIVSFIFGLASYLSYSSMKSSNEEYDYLVERVAEIRSIIQNIQTNTALQTGYYRAFMLYDDNERFRELLNETNKQTEILIAQGKELATLPETVEQLDTINAANVAFRTKANVVMNKKLVDKDAAIQEGLEEIVPISTELNQNTLAMYNWIQDDVLTPRFTETQANSDKARLWLLMISVVATLIAIVCGVVISTVISKPIQKLKSNADLVASGDLQVETLRMKSKDEIYYLNEAFEKMTANLRQMIESISLSSNQVAASAEQLNASVEQSSKATETVASAIQEIAGGSEVTTSKLEHNSVALQEVLQGVVYISESSANVSELSRETSLEAEEGSKFVESTMEQMKSIQSTISETHQVITTLSNRSKEIGSILDVITGIADQTNLLALNAAIEAARAGEHGKGFAVVADEVRKLAEQSQRSAKDIADLITMVQQDTERTVSIMGQVVQNVEEGVTVSEQTSAKFAQILSSTRNITPQIEQVTSTVQQISASIDVVTNSAMQISELAQTNTANSEEVAASTEEQLASMEEINVAAQSLAQMAEELQGVIGKFKV</sequence>
<evidence type="ECO:0000259" key="9">
    <source>
        <dbReference type="PROSITE" id="PS50885"/>
    </source>
</evidence>
<dbReference type="SMART" id="SM00304">
    <property type="entry name" value="HAMP"/>
    <property type="match status" value="2"/>
</dbReference>
<feature type="domain" description="HAMP" evidence="9">
    <location>
        <begin position="206"/>
        <end position="259"/>
    </location>
</feature>
<dbReference type="EMBL" id="CP049742">
    <property type="protein sequence ID" value="QPC48265.1"/>
    <property type="molecule type" value="Genomic_DNA"/>
</dbReference>
<dbReference type="AlphaFoldDB" id="A0A7S8CE22"/>
<evidence type="ECO:0000313" key="10">
    <source>
        <dbReference type="EMBL" id="QPC48265.1"/>
    </source>
</evidence>
<accession>A0A7S8CE22</accession>
<proteinExistence type="inferred from homology"/>
<dbReference type="SMART" id="SM00283">
    <property type="entry name" value="MA"/>
    <property type="match status" value="1"/>
</dbReference>
<keyword evidence="7" id="KW-0812">Transmembrane</keyword>
<dbReference type="Pfam" id="PF00672">
    <property type="entry name" value="HAMP"/>
    <property type="match status" value="1"/>
</dbReference>
<evidence type="ECO:0000313" key="11">
    <source>
        <dbReference type="Proteomes" id="UP000593626"/>
    </source>
</evidence>
<evidence type="ECO:0000256" key="3">
    <source>
        <dbReference type="ARBA" id="ARBA00023136"/>
    </source>
</evidence>
<dbReference type="GO" id="GO:0006935">
    <property type="term" value="P:chemotaxis"/>
    <property type="evidence" value="ECO:0007669"/>
    <property type="project" value="InterPro"/>
</dbReference>
<keyword evidence="4 6" id="KW-0807">Transducer</keyword>
<dbReference type="PRINTS" id="PR00260">
    <property type="entry name" value="CHEMTRNSDUCR"/>
</dbReference>
<feature type="transmembrane region" description="Helical" evidence="7">
    <location>
        <begin position="184"/>
        <end position="208"/>
    </location>
</feature>
<dbReference type="SUPFAM" id="SSF58104">
    <property type="entry name" value="Methyl-accepting chemotaxis protein (MCP) signaling domain"/>
    <property type="match status" value="1"/>
</dbReference>
<comment type="similarity">
    <text evidence="5">Belongs to the methyl-accepting chemotaxis (MCP) protein family.</text>
</comment>
<dbReference type="PANTHER" id="PTHR32089:SF112">
    <property type="entry name" value="LYSOZYME-LIKE PROTEIN-RELATED"/>
    <property type="match status" value="1"/>
</dbReference>
<dbReference type="Pfam" id="PF12729">
    <property type="entry name" value="4HB_MCP_1"/>
    <property type="match status" value="1"/>
</dbReference>
<dbReference type="GO" id="GO:0005886">
    <property type="term" value="C:plasma membrane"/>
    <property type="evidence" value="ECO:0007669"/>
    <property type="project" value="UniProtKB-SubCell"/>
</dbReference>
<dbReference type="Gene3D" id="1.10.287.950">
    <property type="entry name" value="Methyl-accepting chemotaxis protein"/>
    <property type="match status" value="1"/>
</dbReference>
<protein>
    <submittedName>
        <fullName evidence="10">HAMP domain-containing protein</fullName>
    </submittedName>
</protein>
<feature type="domain" description="Methyl-accepting transducer" evidence="8">
    <location>
        <begin position="278"/>
        <end position="514"/>
    </location>
</feature>
<keyword evidence="2" id="KW-1003">Cell membrane</keyword>
<evidence type="ECO:0000256" key="7">
    <source>
        <dbReference type="SAM" id="Phobius"/>
    </source>
</evidence>
<keyword evidence="7" id="KW-1133">Transmembrane helix</keyword>
<feature type="transmembrane region" description="Helical" evidence="7">
    <location>
        <begin position="9"/>
        <end position="28"/>
    </location>
</feature>
<reference evidence="10 11" key="1">
    <citation type="submission" date="2019-07" db="EMBL/GenBank/DDBJ databases">
        <title>Genome sequence of 2 isolates from Red Sea Mangroves.</title>
        <authorList>
            <person name="Sefrji F."/>
            <person name="Michoud G."/>
            <person name="Merlino G."/>
            <person name="Daffonchio D."/>
        </authorList>
    </citation>
    <scope>NUCLEOTIDE SEQUENCE [LARGE SCALE GENOMIC DNA]</scope>
    <source>
        <strain evidence="10 11">R1DC41</strain>
    </source>
</reference>
<dbReference type="PROSITE" id="PS50111">
    <property type="entry name" value="CHEMOTAXIS_TRANSDUC_2"/>
    <property type="match status" value="1"/>
</dbReference>
<dbReference type="InterPro" id="IPR024478">
    <property type="entry name" value="HlyB_4HB_MCP"/>
</dbReference>
<dbReference type="PANTHER" id="PTHR32089">
    <property type="entry name" value="METHYL-ACCEPTING CHEMOTAXIS PROTEIN MCPB"/>
    <property type="match status" value="1"/>
</dbReference>
<evidence type="ECO:0000256" key="4">
    <source>
        <dbReference type="ARBA" id="ARBA00023224"/>
    </source>
</evidence>
<evidence type="ECO:0000256" key="5">
    <source>
        <dbReference type="ARBA" id="ARBA00029447"/>
    </source>
</evidence>
<evidence type="ECO:0000259" key="8">
    <source>
        <dbReference type="PROSITE" id="PS50111"/>
    </source>
</evidence>
<dbReference type="InterPro" id="IPR004089">
    <property type="entry name" value="MCPsignal_dom"/>
</dbReference>
<dbReference type="GO" id="GO:0004888">
    <property type="term" value="F:transmembrane signaling receptor activity"/>
    <property type="evidence" value="ECO:0007669"/>
    <property type="project" value="InterPro"/>
</dbReference>
<keyword evidence="3 7" id="KW-0472">Membrane</keyword>
<evidence type="ECO:0000256" key="1">
    <source>
        <dbReference type="ARBA" id="ARBA00004236"/>
    </source>
</evidence>
<dbReference type="InterPro" id="IPR003660">
    <property type="entry name" value="HAMP_dom"/>
</dbReference>
<keyword evidence="11" id="KW-1185">Reference proteome</keyword>
<evidence type="ECO:0000256" key="6">
    <source>
        <dbReference type="PROSITE-ProRule" id="PRU00284"/>
    </source>
</evidence>
<dbReference type="Pfam" id="PF00015">
    <property type="entry name" value="MCPsignal"/>
    <property type="match status" value="1"/>
</dbReference>
<dbReference type="CDD" id="cd11386">
    <property type="entry name" value="MCP_signal"/>
    <property type="match status" value="1"/>
</dbReference>
<dbReference type="RefSeq" id="WP_239672952.1">
    <property type="nucleotide sequence ID" value="NZ_CP049742.1"/>
</dbReference>
<dbReference type="InterPro" id="IPR004090">
    <property type="entry name" value="Chemotax_Me-accpt_rcpt"/>
</dbReference>
<dbReference type="CDD" id="cd06225">
    <property type="entry name" value="HAMP"/>
    <property type="match status" value="1"/>
</dbReference>
<name>A0A7S8CE22_9BACI</name>
<dbReference type="KEGG" id="mcui:G8O30_15725"/>
<comment type="subcellular location">
    <subcellularLocation>
        <location evidence="1">Cell membrane</location>
    </subcellularLocation>
</comment>
<dbReference type="Proteomes" id="UP000593626">
    <property type="component" value="Chromosome"/>
</dbReference>
<gene>
    <name evidence="10" type="ORF">G8O30_15725</name>
</gene>
<organism evidence="10 11">
    <name type="scientific">Mangrovibacillus cuniculi</name>
    <dbReference type="NCBI Taxonomy" id="2593652"/>
    <lineage>
        <taxon>Bacteria</taxon>
        <taxon>Bacillati</taxon>
        <taxon>Bacillota</taxon>
        <taxon>Bacilli</taxon>
        <taxon>Bacillales</taxon>
        <taxon>Bacillaceae</taxon>
        <taxon>Mangrovibacillus</taxon>
    </lineage>
</organism>
<evidence type="ECO:0000256" key="2">
    <source>
        <dbReference type="ARBA" id="ARBA00022475"/>
    </source>
</evidence>
<dbReference type="GO" id="GO:0007165">
    <property type="term" value="P:signal transduction"/>
    <property type="evidence" value="ECO:0007669"/>
    <property type="project" value="UniProtKB-KW"/>
</dbReference>